<reference evidence="4" key="1">
    <citation type="journal article" date="2019" name="Int. J. Syst. Evol. Microbiol.">
        <title>The Global Catalogue of Microorganisms (GCM) 10K type strain sequencing project: providing services to taxonomists for standard genome sequencing and annotation.</title>
        <authorList>
            <consortium name="The Broad Institute Genomics Platform"/>
            <consortium name="The Broad Institute Genome Sequencing Center for Infectious Disease"/>
            <person name="Wu L."/>
            <person name="Ma J."/>
        </authorList>
    </citation>
    <scope>NUCLEOTIDE SEQUENCE [LARGE SCALE GENOMIC DNA]</scope>
    <source>
        <strain evidence="4">JCM 17591</strain>
    </source>
</reference>
<dbReference type="EMBL" id="BAABBW010000003">
    <property type="protein sequence ID" value="GAA4175585.1"/>
    <property type="molecule type" value="Genomic_DNA"/>
</dbReference>
<evidence type="ECO:0008006" key="5">
    <source>
        <dbReference type="Google" id="ProtNLM"/>
    </source>
</evidence>
<sequence length="985" mass="101707">MLQTVTAIIVVRSGSTRVQRTLESLRAQTRRPDSVVVIETGSDGDVTPAVAAFAPTQHLATKEKLTFPTAVAAAVRALDAPVHSEQWVWLLAQDTAPEPEALENLLAVGEVSPSVAVTGPKIVEWDDRNRLRSFGVTMTRYGATVPLVDDELDQGQHDGTSDVLGVNEAGMLVRHEVFTEVGGLDPALPIVDGGLDFCVRVRLAGHRVVVAPGARVAVGGDGVVGPRLSQRTGAERVSNRQRRLAQLHRRLAYAPGAALVLHWLTLVPLGVARAIGRLIGKRPGAVGGELAAAFQIAFADSHLAAARRKVAHAKRAGWAVIAPLRLPPSELRRRRMLSREAALTAAHGEWRELDFFGSGGGWVLLGALAASVAINGRLLGASALGGGGLLPLNASVGHLWSSVGWGWRDVGIGFTGPSDPFQAVLALLGSLTFWQPSLSLVLLWFAAMPIAGIGAWLLAARFTRRAGIRAVFGLAWAFAPPLLAALAAGRPAAVLAHVLLPWLIFAAVTARRSWSAAGATALLGAGVAACAPSLLPALAIAWILWTATSGRSVFRALFVPLPAIALFLPLALYQLAAGHPVRIFADPGVPVPSGAAPTWQLLLGFPGGATDGWQGFAGALGWPAGVVTILLVIFVAPFLLLALVALFLRPSVRAAGALVGAFLGLATAVVCSQSALQITGSDPVGLWAGSGLSLYWLGLTGAALFTLAGLGRFSAVPSWAASIGALLAIVPLALAGLLGSAAVTANPASQLPAYVMAEAASQPRTATLVVTPVSRSTVTAGIVHGTGDTLDQQSTIASTDAALSASDDVLARLAVNLVSRSGYDASSDLERFGVGFVFLHTGTSPDLDERSFADRASTALDGNALLARVGTTATGTLWSTTKDIAPVAVPKNPGGWQQPLIVLMLVVVFGVFALLAIPIGNTAAPRRRARRPKGGTGGPAGATPAAEEASAEASDLPPADAEPEIGDDAELEPAYAAVGGRDEED</sequence>
<name>A0ABP8A1F8_9MICO</name>
<feature type="transmembrane region" description="Helical" evidence="2">
    <location>
        <begin position="900"/>
        <end position="924"/>
    </location>
</feature>
<protein>
    <recommendedName>
        <fullName evidence="5">Glycosyltransferase family 2 protein</fullName>
    </recommendedName>
</protein>
<feature type="transmembrane region" description="Helical" evidence="2">
    <location>
        <begin position="719"/>
        <end position="743"/>
    </location>
</feature>
<gene>
    <name evidence="3" type="ORF">GCM10022287_21420</name>
</gene>
<keyword evidence="4" id="KW-1185">Reference proteome</keyword>
<dbReference type="PANTHER" id="PTHR43685">
    <property type="entry name" value="GLYCOSYLTRANSFERASE"/>
    <property type="match status" value="1"/>
</dbReference>
<feature type="transmembrane region" description="Helical" evidence="2">
    <location>
        <begin position="438"/>
        <end position="459"/>
    </location>
</feature>
<feature type="transmembrane region" description="Helical" evidence="2">
    <location>
        <begin position="655"/>
        <end position="678"/>
    </location>
</feature>
<dbReference type="InterPro" id="IPR029044">
    <property type="entry name" value="Nucleotide-diphossugar_trans"/>
</dbReference>
<feature type="transmembrane region" description="Helical" evidence="2">
    <location>
        <begin position="622"/>
        <end position="648"/>
    </location>
</feature>
<dbReference type="Gene3D" id="3.90.550.10">
    <property type="entry name" value="Spore Coat Polysaccharide Biosynthesis Protein SpsA, Chain A"/>
    <property type="match status" value="1"/>
</dbReference>
<feature type="transmembrane region" description="Helical" evidence="2">
    <location>
        <begin position="466"/>
        <end position="486"/>
    </location>
</feature>
<dbReference type="Proteomes" id="UP001501079">
    <property type="component" value="Unassembled WGS sequence"/>
</dbReference>
<feature type="region of interest" description="Disordered" evidence="1">
    <location>
        <begin position="924"/>
        <end position="985"/>
    </location>
</feature>
<organism evidence="3 4">
    <name type="scientific">Gryllotalpicola koreensis</name>
    <dbReference type="NCBI Taxonomy" id="993086"/>
    <lineage>
        <taxon>Bacteria</taxon>
        <taxon>Bacillati</taxon>
        <taxon>Actinomycetota</taxon>
        <taxon>Actinomycetes</taxon>
        <taxon>Micrococcales</taxon>
        <taxon>Microbacteriaceae</taxon>
        <taxon>Gryllotalpicola</taxon>
    </lineage>
</organism>
<evidence type="ECO:0000256" key="1">
    <source>
        <dbReference type="SAM" id="MobiDB-lite"/>
    </source>
</evidence>
<evidence type="ECO:0000313" key="4">
    <source>
        <dbReference type="Proteomes" id="UP001501079"/>
    </source>
</evidence>
<feature type="compositionally biased region" description="Low complexity" evidence="1">
    <location>
        <begin position="941"/>
        <end position="959"/>
    </location>
</feature>
<evidence type="ECO:0000313" key="3">
    <source>
        <dbReference type="EMBL" id="GAA4175585.1"/>
    </source>
</evidence>
<feature type="transmembrane region" description="Helical" evidence="2">
    <location>
        <begin position="557"/>
        <end position="576"/>
    </location>
</feature>
<dbReference type="SUPFAM" id="SSF53448">
    <property type="entry name" value="Nucleotide-diphospho-sugar transferases"/>
    <property type="match status" value="1"/>
</dbReference>
<proteinExistence type="predicted"/>
<dbReference type="RefSeq" id="WP_344754199.1">
    <property type="nucleotide sequence ID" value="NZ_BAABBW010000003.1"/>
</dbReference>
<feature type="transmembrane region" description="Helical" evidence="2">
    <location>
        <begin position="684"/>
        <end position="707"/>
    </location>
</feature>
<evidence type="ECO:0000256" key="2">
    <source>
        <dbReference type="SAM" id="Phobius"/>
    </source>
</evidence>
<dbReference type="Pfam" id="PF13641">
    <property type="entry name" value="Glyco_tranf_2_3"/>
    <property type="match status" value="1"/>
</dbReference>
<accession>A0ABP8A1F8</accession>
<comment type="caution">
    <text evidence="3">The sequence shown here is derived from an EMBL/GenBank/DDBJ whole genome shotgun (WGS) entry which is preliminary data.</text>
</comment>
<dbReference type="PANTHER" id="PTHR43685:SF3">
    <property type="entry name" value="SLR2126 PROTEIN"/>
    <property type="match status" value="1"/>
</dbReference>
<feature type="compositionally biased region" description="Acidic residues" evidence="1">
    <location>
        <begin position="961"/>
        <end position="971"/>
    </location>
</feature>
<keyword evidence="2" id="KW-0472">Membrane</keyword>
<feature type="transmembrane region" description="Helical" evidence="2">
    <location>
        <begin position="522"/>
        <end position="545"/>
    </location>
</feature>
<keyword evidence="2" id="KW-0812">Transmembrane</keyword>
<keyword evidence="2" id="KW-1133">Transmembrane helix</keyword>
<dbReference type="InterPro" id="IPR050834">
    <property type="entry name" value="Glycosyltransf_2"/>
</dbReference>